<dbReference type="SUPFAM" id="SSF88697">
    <property type="entry name" value="PUA domain-like"/>
    <property type="match status" value="1"/>
</dbReference>
<dbReference type="GO" id="GO:0009982">
    <property type="term" value="F:pseudouridine synthase activity"/>
    <property type="evidence" value="ECO:0007669"/>
    <property type="project" value="InterPro"/>
</dbReference>
<dbReference type="PANTHER" id="PTHR23127">
    <property type="entry name" value="CENTROMERE/MICROTUBULE BINDING PROTEIN CBF5"/>
    <property type="match status" value="1"/>
</dbReference>
<accession>A0A8H7RTX9</accession>
<dbReference type="NCBIfam" id="TIGR00425">
    <property type="entry name" value="CBF5"/>
    <property type="match status" value="1"/>
</dbReference>
<dbReference type="Pfam" id="PF01509">
    <property type="entry name" value="TruB_N"/>
    <property type="match status" value="1"/>
</dbReference>
<feature type="compositionally biased region" description="Basic residues" evidence="8">
    <location>
        <begin position="449"/>
        <end position="466"/>
    </location>
</feature>
<dbReference type="GO" id="GO:0031118">
    <property type="term" value="P:rRNA pseudouridine synthesis"/>
    <property type="evidence" value="ECO:0007669"/>
    <property type="project" value="TreeGrafter"/>
</dbReference>
<dbReference type="PROSITE" id="PS50890">
    <property type="entry name" value="PUA"/>
    <property type="match status" value="1"/>
</dbReference>
<evidence type="ECO:0000256" key="6">
    <source>
        <dbReference type="ARBA" id="ARBA00023235"/>
    </source>
</evidence>
<dbReference type="InterPro" id="IPR036974">
    <property type="entry name" value="PUA_sf"/>
</dbReference>
<dbReference type="OrthoDB" id="10250002at2759"/>
<dbReference type="CDD" id="cd02572">
    <property type="entry name" value="PseudoU_synth_hDyskerin"/>
    <property type="match status" value="1"/>
</dbReference>
<dbReference type="InterPro" id="IPR004802">
    <property type="entry name" value="tRNA_PsdUridine_synth_B_fam"/>
</dbReference>
<evidence type="ECO:0000259" key="10">
    <source>
        <dbReference type="SMART" id="SM01136"/>
    </source>
</evidence>
<dbReference type="Gene3D" id="2.30.130.10">
    <property type="entry name" value="PUA domain"/>
    <property type="match status" value="1"/>
</dbReference>
<evidence type="ECO:0000256" key="4">
    <source>
        <dbReference type="ARBA" id="ARBA00008999"/>
    </source>
</evidence>
<feature type="compositionally biased region" description="Low complexity" evidence="8">
    <location>
        <begin position="422"/>
        <end position="433"/>
    </location>
</feature>
<evidence type="ECO:0000256" key="1">
    <source>
        <dbReference type="ARBA" id="ARBA00001166"/>
    </source>
</evidence>
<feature type="region of interest" description="Disordered" evidence="8">
    <location>
        <begin position="422"/>
        <end position="466"/>
    </location>
</feature>
<name>A0A8H7RTX9_9FUNG</name>
<sequence length="466" mass="51631">MTDSIKPTAAAPPVDTSKWPLLLKNYDQLNVRTGHYTPIPSGCSPLKRPLNDYVRYGVINLDKPANPSSHEVVAWVRRILRVEKTGHSGTLDPKVTGCLIVCIDRATRLVKSQQGAGKEYVCLLRLHDAIDGEKKLVQAIETLTGALFQRPPLISAVKRQLRVRTVHESKLIEFDNDRHLGVFWASCEAGTYMRTLCVHLGLLLGVGGHMQELRRVRSGAMSENDEIVTMHDVMDAQWMYDNNRDESYLRRVVRPLETLLLGYKRIVVKDSAVNAICYGAKLMIPGLLRYESGIELNDEIVLMTTKGEAIALAYAQMTTAVMATCDHGVVAKVKRVIMERDTYPRRWGLGPVALAKKKLVTEGKLDKFGRVTEETPEVWKSAYVDYNNNPENKPLEPAFNKPASAAVSAAGLAPKISATTVAAVDASATSSSSNKRPAEESAASTEPKKAKKEKKEKKEKKKKNKD</sequence>
<gene>
    <name evidence="11" type="ORF">INT45_001388</name>
</gene>
<feature type="domain" description="PUA" evidence="9">
    <location>
        <begin position="264"/>
        <end position="338"/>
    </location>
</feature>
<dbReference type="Gene3D" id="3.30.2350.10">
    <property type="entry name" value="Pseudouridine synthase"/>
    <property type="match status" value="1"/>
</dbReference>
<dbReference type="Pfam" id="PF08068">
    <property type="entry name" value="DKCLD"/>
    <property type="match status" value="1"/>
</dbReference>
<dbReference type="SMART" id="SM01136">
    <property type="entry name" value="DKCLD"/>
    <property type="match status" value="1"/>
</dbReference>
<dbReference type="GO" id="GO:1990481">
    <property type="term" value="P:mRNA pseudouridine synthesis"/>
    <property type="evidence" value="ECO:0007669"/>
    <property type="project" value="TreeGrafter"/>
</dbReference>
<dbReference type="GO" id="GO:0031429">
    <property type="term" value="C:box H/ACA snoRNP complex"/>
    <property type="evidence" value="ECO:0007669"/>
    <property type="project" value="TreeGrafter"/>
</dbReference>
<evidence type="ECO:0000259" key="9">
    <source>
        <dbReference type="SMART" id="SM00359"/>
    </source>
</evidence>
<reference evidence="11 12" key="1">
    <citation type="submission" date="2020-12" db="EMBL/GenBank/DDBJ databases">
        <title>Metabolic potential, ecology and presence of endohyphal bacteria is reflected in genomic diversity of Mucoromycotina.</title>
        <authorList>
            <person name="Muszewska A."/>
            <person name="Okrasinska A."/>
            <person name="Steczkiewicz K."/>
            <person name="Drgas O."/>
            <person name="Orlowska M."/>
            <person name="Perlinska-Lenart U."/>
            <person name="Aleksandrzak-Piekarczyk T."/>
            <person name="Szatraj K."/>
            <person name="Zielenkiewicz U."/>
            <person name="Pilsyk S."/>
            <person name="Malc E."/>
            <person name="Mieczkowski P."/>
            <person name="Kruszewska J.S."/>
            <person name="Biernat P."/>
            <person name="Pawlowska J."/>
        </authorList>
    </citation>
    <scope>NUCLEOTIDE SEQUENCE [LARGE SCALE GENOMIC DNA]</scope>
    <source>
        <strain evidence="11 12">CBS 142.35</strain>
    </source>
</reference>
<dbReference type="InterPro" id="IPR032819">
    <property type="entry name" value="TruB_C"/>
</dbReference>
<dbReference type="NCBIfam" id="NF003280">
    <property type="entry name" value="PRK04270.1"/>
    <property type="match status" value="1"/>
</dbReference>
<feature type="domain" description="Dyskerin-like" evidence="10">
    <location>
        <begin position="15"/>
        <end position="73"/>
    </location>
</feature>
<organism evidence="11 12">
    <name type="scientific">Circinella minor</name>
    <dbReference type="NCBI Taxonomy" id="1195481"/>
    <lineage>
        <taxon>Eukaryota</taxon>
        <taxon>Fungi</taxon>
        <taxon>Fungi incertae sedis</taxon>
        <taxon>Mucoromycota</taxon>
        <taxon>Mucoromycotina</taxon>
        <taxon>Mucoromycetes</taxon>
        <taxon>Mucorales</taxon>
        <taxon>Lichtheimiaceae</taxon>
        <taxon>Circinella</taxon>
    </lineage>
</organism>
<evidence type="ECO:0000256" key="3">
    <source>
        <dbReference type="ARBA" id="ARBA00001896"/>
    </source>
</evidence>
<protein>
    <recommendedName>
        <fullName evidence="5">H/ACA ribonucleoprotein complex subunit CBF5</fullName>
    </recommendedName>
    <alternativeName>
        <fullName evidence="7">H/ACA ribonucleoprotein complex subunit cbf5</fullName>
    </alternativeName>
</protein>
<keyword evidence="12" id="KW-1185">Reference proteome</keyword>
<comment type="similarity">
    <text evidence="4">Belongs to the pseudouridine synthase TruB family.</text>
</comment>
<dbReference type="GO" id="GO:0003723">
    <property type="term" value="F:RNA binding"/>
    <property type="evidence" value="ECO:0007669"/>
    <property type="project" value="InterPro"/>
</dbReference>
<dbReference type="CDD" id="cd21148">
    <property type="entry name" value="PUA_Cbf5"/>
    <property type="match status" value="1"/>
</dbReference>
<evidence type="ECO:0000313" key="12">
    <source>
        <dbReference type="Proteomes" id="UP000646827"/>
    </source>
</evidence>
<dbReference type="PANTHER" id="PTHR23127:SF0">
    <property type="entry name" value="H_ACA RIBONUCLEOPROTEIN COMPLEX SUBUNIT DKC1"/>
    <property type="match status" value="1"/>
</dbReference>
<comment type="caution">
    <text evidence="11">The sequence shown here is derived from an EMBL/GenBank/DDBJ whole genome shotgun (WGS) entry which is preliminary data.</text>
</comment>
<dbReference type="SUPFAM" id="SSF55120">
    <property type="entry name" value="Pseudouridine synthase"/>
    <property type="match status" value="1"/>
</dbReference>
<dbReference type="SMART" id="SM00359">
    <property type="entry name" value="PUA"/>
    <property type="match status" value="1"/>
</dbReference>
<dbReference type="Proteomes" id="UP000646827">
    <property type="component" value="Unassembled WGS sequence"/>
</dbReference>
<dbReference type="GO" id="GO:0031120">
    <property type="term" value="P:snRNA pseudouridine synthesis"/>
    <property type="evidence" value="ECO:0007669"/>
    <property type="project" value="TreeGrafter"/>
</dbReference>
<dbReference type="EMBL" id="JAEPRB010000386">
    <property type="protein sequence ID" value="KAG2216573.1"/>
    <property type="molecule type" value="Genomic_DNA"/>
</dbReference>
<dbReference type="GO" id="GO:0000495">
    <property type="term" value="P:box H/ACA sno(s)RNA 3'-end processing"/>
    <property type="evidence" value="ECO:0007669"/>
    <property type="project" value="TreeGrafter"/>
</dbReference>
<comment type="catalytic activity">
    <reaction evidence="3">
        <text>uridine in 5S rRNA = pseudouridine in 5S rRNA</text>
        <dbReference type="Rhea" id="RHEA:47036"/>
        <dbReference type="Rhea" id="RHEA-COMP:11730"/>
        <dbReference type="Rhea" id="RHEA-COMP:11731"/>
        <dbReference type="ChEBI" id="CHEBI:65314"/>
        <dbReference type="ChEBI" id="CHEBI:65315"/>
    </reaction>
</comment>
<dbReference type="InterPro" id="IPR002478">
    <property type="entry name" value="PUA"/>
</dbReference>
<dbReference type="InterPro" id="IPR012960">
    <property type="entry name" value="Dyskerin-like"/>
</dbReference>
<dbReference type="InterPro" id="IPR002501">
    <property type="entry name" value="PsdUridine_synth_N"/>
</dbReference>
<evidence type="ECO:0000256" key="7">
    <source>
        <dbReference type="ARBA" id="ARBA00072225"/>
    </source>
</evidence>
<dbReference type="FunFam" id="3.30.2350.10:FF:000001">
    <property type="entry name" value="H/ACA ribonucleoprotein complex subunit CBF5"/>
    <property type="match status" value="1"/>
</dbReference>
<dbReference type="Pfam" id="PF16198">
    <property type="entry name" value="TruB_C_2"/>
    <property type="match status" value="1"/>
</dbReference>
<keyword evidence="6" id="KW-0413">Isomerase</keyword>
<comment type="catalytic activity">
    <reaction evidence="1">
        <text>a uridine in mRNA = a pseudouridine in mRNA</text>
        <dbReference type="Rhea" id="RHEA:56644"/>
        <dbReference type="Rhea" id="RHEA-COMP:14658"/>
        <dbReference type="Rhea" id="RHEA-COMP:14659"/>
        <dbReference type="ChEBI" id="CHEBI:65314"/>
        <dbReference type="ChEBI" id="CHEBI:65315"/>
    </reaction>
</comment>
<evidence type="ECO:0000256" key="5">
    <source>
        <dbReference type="ARBA" id="ARBA00019272"/>
    </source>
</evidence>
<dbReference type="InterPro" id="IPR015947">
    <property type="entry name" value="PUA-like_sf"/>
</dbReference>
<evidence type="ECO:0000256" key="2">
    <source>
        <dbReference type="ARBA" id="ARBA00001832"/>
    </source>
</evidence>
<dbReference type="Pfam" id="PF01472">
    <property type="entry name" value="PUA"/>
    <property type="match status" value="1"/>
</dbReference>
<dbReference type="InterPro" id="IPR020103">
    <property type="entry name" value="PsdUridine_synth_cat_dom_sf"/>
</dbReference>
<proteinExistence type="inferred from homology"/>
<comment type="catalytic activity">
    <reaction evidence="2">
        <text>uridine in snRNA = pseudouridine in snRNA</text>
        <dbReference type="Rhea" id="RHEA:51124"/>
        <dbReference type="Rhea" id="RHEA-COMP:12891"/>
        <dbReference type="Rhea" id="RHEA-COMP:12892"/>
        <dbReference type="ChEBI" id="CHEBI:65314"/>
        <dbReference type="ChEBI" id="CHEBI:65315"/>
    </reaction>
</comment>
<dbReference type="AlphaFoldDB" id="A0A8H7RTX9"/>
<evidence type="ECO:0000313" key="11">
    <source>
        <dbReference type="EMBL" id="KAG2216573.1"/>
    </source>
</evidence>
<evidence type="ECO:0000256" key="8">
    <source>
        <dbReference type="SAM" id="MobiDB-lite"/>
    </source>
</evidence>